<dbReference type="GO" id="GO:0008934">
    <property type="term" value="F:inositol monophosphate 1-phosphatase activity"/>
    <property type="evidence" value="ECO:0007669"/>
    <property type="project" value="InterPro"/>
</dbReference>
<evidence type="ECO:0000256" key="2">
    <source>
        <dbReference type="ARBA" id="ARBA00001946"/>
    </source>
</evidence>
<evidence type="ECO:0000256" key="6">
    <source>
        <dbReference type="ARBA" id="ARBA00022842"/>
    </source>
</evidence>
<evidence type="ECO:0000313" key="9">
    <source>
        <dbReference type="EMBL" id="MBJ7603499.1"/>
    </source>
</evidence>
<dbReference type="Proteomes" id="UP000620075">
    <property type="component" value="Unassembled WGS sequence"/>
</dbReference>
<dbReference type="PROSITE" id="PS00630">
    <property type="entry name" value="IMP_2"/>
    <property type="match status" value="1"/>
</dbReference>
<dbReference type="RefSeq" id="WP_338179625.1">
    <property type="nucleotide sequence ID" value="NZ_JAEKNQ010000038.1"/>
</dbReference>
<dbReference type="PROSITE" id="PS00629">
    <property type="entry name" value="IMP_1"/>
    <property type="match status" value="1"/>
</dbReference>
<dbReference type="EC" id="3.1.3.25" evidence="8"/>
<dbReference type="PRINTS" id="PR01959">
    <property type="entry name" value="SBIMPHPHTASE"/>
</dbReference>
<accession>A0A934NE23</accession>
<dbReference type="PANTHER" id="PTHR20854">
    <property type="entry name" value="INOSITOL MONOPHOSPHATASE"/>
    <property type="match status" value="1"/>
</dbReference>
<dbReference type="InterPro" id="IPR033942">
    <property type="entry name" value="IMPase"/>
</dbReference>
<name>A0A934NE23_9BACT</name>
<dbReference type="PANTHER" id="PTHR20854:SF4">
    <property type="entry name" value="INOSITOL-1-MONOPHOSPHATASE-RELATED"/>
    <property type="match status" value="1"/>
</dbReference>
<reference evidence="9 10" key="1">
    <citation type="submission" date="2020-10" db="EMBL/GenBank/DDBJ databases">
        <title>Ca. Dormibacterota MAGs.</title>
        <authorList>
            <person name="Montgomery K."/>
        </authorList>
    </citation>
    <scope>NUCLEOTIDE SEQUENCE [LARGE SCALE GENOMIC DNA]</scope>
    <source>
        <strain evidence="9">SC8811_S16_3</strain>
    </source>
</reference>
<evidence type="ECO:0000256" key="5">
    <source>
        <dbReference type="ARBA" id="ARBA00022801"/>
    </source>
</evidence>
<comment type="catalytic activity">
    <reaction evidence="1 8">
        <text>a myo-inositol phosphate + H2O = myo-inositol + phosphate</text>
        <dbReference type="Rhea" id="RHEA:24056"/>
        <dbReference type="ChEBI" id="CHEBI:15377"/>
        <dbReference type="ChEBI" id="CHEBI:17268"/>
        <dbReference type="ChEBI" id="CHEBI:43474"/>
        <dbReference type="ChEBI" id="CHEBI:84139"/>
        <dbReference type="EC" id="3.1.3.25"/>
    </reaction>
</comment>
<dbReference type="GO" id="GO:0046854">
    <property type="term" value="P:phosphatidylinositol phosphate biosynthetic process"/>
    <property type="evidence" value="ECO:0007669"/>
    <property type="project" value="InterPro"/>
</dbReference>
<feature type="binding site" evidence="7">
    <location>
        <position position="63"/>
    </location>
    <ligand>
        <name>Mg(2+)</name>
        <dbReference type="ChEBI" id="CHEBI:18420"/>
        <label>1</label>
        <note>catalytic</note>
    </ligand>
</feature>
<evidence type="ECO:0000256" key="4">
    <source>
        <dbReference type="ARBA" id="ARBA00022723"/>
    </source>
</evidence>
<keyword evidence="6 7" id="KW-0460">Magnesium</keyword>
<dbReference type="Pfam" id="PF00459">
    <property type="entry name" value="Inositol_P"/>
    <property type="match status" value="1"/>
</dbReference>
<dbReference type="InterPro" id="IPR020550">
    <property type="entry name" value="Inositol_monophosphatase_CS"/>
</dbReference>
<dbReference type="AlphaFoldDB" id="A0A934NE23"/>
<feature type="binding site" evidence="7">
    <location>
        <position position="61"/>
    </location>
    <ligand>
        <name>Mg(2+)</name>
        <dbReference type="ChEBI" id="CHEBI:18420"/>
        <label>1</label>
        <note>catalytic</note>
    </ligand>
</feature>
<dbReference type="InterPro" id="IPR020583">
    <property type="entry name" value="Inositol_monoP_metal-BS"/>
</dbReference>
<feature type="binding site" evidence="7">
    <location>
        <position position="64"/>
    </location>
    <ligand>
        <name>Mg(2+)</name>
        <dbReference type="ChEBI" id="CHEBI:18420"/>
        <label>1</label>
        <note>catalytic</note>
    </ligand>
</feature>
<feature type="binding site" evidence="7">
    <location>
        <position position="189"/>
    </location>
    <ligand>
        <name>Mg(2+)</name>
        <dbReference type="ChEBI" id="CHEBI:18420"/>
        <label>1</label>
        <note>catalytic</note>
    </ligand>
</feature>
<sequence>MRRAGLSRRTADVKAAGDYVTRFDRASEEAILEVLATGAPGIPVLAEESGGSQAETRWAVDPLDGTTNFTRGLPLVAVSVALIGNGLPEVGVIIGPWLSFEAAAERGGDLLLNGERLDRRRDPAPDSAVLATGFPFRRKDRLQRYEPMLAGALRRFEDLRRPGAAALDLGWTATGALDGFFELGLGTWDVAAGACLVLAAGGRVSDWSGGEQWLRSGDILAGPPQVHEVLLELAQQSSQR</sequence>
<dbReference type="InterPro" id="IPR000760">
    <property type="entry name" value="Inositol_monophosphatase-like"/>
</dbReference>
<dbReference type="EMBL" id="JAEKNQ010000038">
    <property type="protein sequence ID" value="MBJ7603499.1"/>
    <property type="molecule type" value="Genomic_DNA"/>
</dbReference>
<dbReference type="PRINTS" id="PR00377">
    <property type="entry name" value="IMPHPHTASES"/>
</dbReference>
<evidence type="ECO:0000256" key="7">
    <source>
        <dbReference type="PIRSR" id="PIRSR600760-2"/>
    </source>
</evidence>
<dbReference type="Gene3D" id="3.40.190.80">
    <property type="match status" value="1"/>
</dbReference>
<evidence type="ECO:0000256" key="1">
    <source>
        <dbReference type="ARBA" id="ARBA00001033"/>
    </source>
</evidence>
<gene>
    <name evidence="9" type="ORF">JF888_09980</name>
</gene>
<dbReference type="Gene3D" id="3.30.540.10">
    <property type="entry name" value="Fructose-1,6-Bisphosphatase, subunit A, domain 1"/>
    <property type="match status" value="1"/>
</dbReference>
<keyword evidence="5 8" id="KW-0378">Hydrolase</keyword>
<protein>
    <recommendedName>
        <fullName evidence="8">Inositol-1-monophosphatase</fullName>
        <ecNumber evidence="8">3.1.3.25</ecNumber>
    </recommendedName>
</protein>
<dbReference type="InterPro" id="IPR022337">
    <property type="entry name" value="Inositol_monophosphatase_SuhB"/>
</dbReference>
<comment type="caution">
    <text evidence="9">The sequence shown here is derived from an EMBL/GenBank/DDBJ whole genome shotgun (WGS) entry which is preliminary data.</text>
</comment>
<feature type="binding site" evidence="7">
    <location>
        <position position="47"/>
    </location>
    <ligand>
        <name>Mg(2+)</name>
        <dbReference type="ChEBI" id="CHEBI:18420"/>
        <label>1</label>
        <note>catalytic</note>
    </ligand>
</feature>
<dbReference type="GO" id="GO:0007165">
    <property type="term" value="P:signal transduction"/>
    <property type="evidence" value="ECO:0007669"/>
    <property type="project" value="TreeGrafter"/>
</dbReference>
<dbReference type="SUPFAM" id="SSF56655">
    <property type="entry name" value="Carbohydrate phosphatase"/>
    <property type="match status" value="1"/>
</dbReference>
<organism evidence="9 10">
    <name type="scientific">Candidatus Dormiibacter inghamiae</name>
    <dbReference type="NCBI Taxonomy" id="3127013"/>
    <lineage>
        <taxon>Bacteria</taxon>
        <taxon>Bacillati</taxon>
        <taxon>Candidatus Dormiibacterota</taxon>
        <taxon>Candidatus Dormibacteria</taxon>
        <taxon>Candidatus Dormibacterales</taxon>
        <taxon>Candidatus Dormibacteraceae</taxon>
        <taxon>Candidatus Dormiibacter</taxon>
    </lineage>
</organism>
<comment type="cofactor">
    <cofactor evidence="2 7 8">
        <name>Mg(2+)</name>
        <dbReference type="ChEBI" id="CHEBI:18420"/>
    </cofactor>
</comment>
<evidence type="ECO:0000256" key="8">
    <source>
        <dbReference type="RuleBase" id="RU364068"/>
    </source>
</evidence>
<evidence type="ECO:0000313" key="10">
    <source>
        <dbReference type="Proteomes" id="UP000620075"/>
    </source>
</evidence>
<evidence type="ECO:0000256" key="3">
    <source>
        <dbReference type="ARBA" id="ARBA00009759"/>
    </source>
</evidence>
<comment type="similarity">
    <text evidence="3 8">Belongs to the inositol monophosphatase superfamily.</text>
</comment>
<dbReference type="GO" id="GO:0006020">
    <property type="term" value="P:inositol metabolic process"/>
    <property type="evidence" value="ECO:0007669"/>
    <property type="project" value="TreeGrafter"/>
</dbReference>
<dbReference type="CDD" id="cd01639">
    <property type="entry name" value="IMPase"/>
    <property type="match status" value="1"/>
</dbReference>
<keyword evidence="4 7" id="KW-0479">Metal-binding</keyword>
<dbReference type="GO" id="GO:0046872">
    <property type="term" value="F:metal ion binding"/>
    <property type="evidence" value="ECO:0007669"/>
    <property type="project" value="UniProtKB-KW"/>
</dbReference>
<proteinExistence type="inferred from homology"/>